<dbReference type="PROSITE" id="PS51194">
    <property type="entry name" value="HELICASE_CTER"/>
    <property type="match status" value="1"/>
</dbReference>
<evidence type="ECO:0000256" key="2">
    <source>
        <dbReference type="ARBA" id="ARBA00022763"/>
    </source>
</evidence>
<evidence type="ECO:0000256" key="4">
    <source>
        <dbReference type="ARBA" id="ARBA00022806"/>
    </source>
</evidence>
<dbReference type="SMART" id="SM00891">
    <property type="entry name" value="ERCC4"/>
    <property type="match status" value="1"/>
</dbReference>
<keyword evidence="2" id="KW-0227">DNA damage</keyword>
<dbReference type="Gene3D" id="1.10.150.20">
    <property type="entry name" value="5' to 3' exonuclease, C-terminal subdomain"/>
    <property type="match status" value="1"/>
</dbReference>
<comment type="caution">
    <text evidence="8">The sequence shown here is derived from an EMBL/GenBank/DDBJ whole genome shotgun (WGS) entry which is preliminary data.</text>
</comment>
<dbReference type="InterPro" id="IPR001650">
    <property type="entry name" value="Helicase_C-like"/>
</dbReference>
<dbReference type="Pfam" id="PF02732">
    <property type="entry name" value="ERCC4"/>
    <property type="match status" value="1"/>
</dbReference>
<sequence length="447" mass="50977">PMSQSNYGSLNFKPLSTYFESILQDFKNRILDLVEGLQTGQYYINDSDNDYYEAYFLLYDIYTYLNFDIEFILPESLYDEIDGDIEAVFAVHTYQVHELIKDFKEGIYNTLVGTSVAEEGLDIEECDLVVFYDVVPSAIRSIQRRGRTGRKKEGKVIILMAEGTRDEGYYWAAKRKEQKMKSSLYKIKSSESSSKLSQSDMIKFLSSKKDATTQQNENPKSKLLSIKKIEGAEKFEIICDNRETASPVVRALSIMGLNLKLQQLVVADYIISERVAIERKSAKDFNNSIIDGRLFTELSKLRESFLRPILILEGDPFIDSNINKNALYGAITSILINLGVSIYKTNNAVETAEFLFQLAKKEQSISKSSLKLRFDKAPIETSQLLEYIIAGIPGVNAYRAKNLLKELKTLQNIFQADILDLTKIDNIGKKIAQQIYKISRFNYKNGD</sequence>
<dbReference type="GO" id="GO:0045003">
    <property type="term" value="P:double-strand break repair via synthesis-dependent strand annealing"/>
    <property type="evidence" value="ECO:0007669"/>
    <property type="project" value="TreeGrafter"/>
</dbReference>
<feature type="non-terminal residue" evidence="8">
    <location>
        <position position="1"/>
    </location>
</feature>
<dbReference type="SUPFAM" id="SSF52540">
    <property type="entry name" value="P-loop containing nucleoside triphosphate hydrolases"/>
    <property type="match status" value="1"/>
</dbReference>
<reference evidence="8" key="1">
    <citation type="journal article" date="2015" name="Nature">
        <title>Complex archaea that bridge the gap between prokaryotes and eukaryotes.</title>
        <authorList>
            <person name="Spang A."/>
            <person name="Saw J.H."/>
            <person name="Jorgensen S.L."/>
            <person name="Zaremba-Niedzwiedzka K."/>
            <person name="Martijn J."/>
            <person name="Lind A.E."/>
            <person name="van Eijk R."/>
            <person name="Schleper C."/>
            <person name="Guy L."/>
            <person name="Ettema T.J."/>
        </authorList>
    </citation>
    <scope>NUCLEOTIDE SEQUENCE</scope>
</reference>
<evidence type="ECO:0000256" key="5">
    <source>
        <dbReference type="ARBA" id="ARBA00022840"/>
    </source>
</evidence>
<keyword evidence="5" id="KW-0067">ATP-binding</keyword>
<dbReference type="GO" id="GO:0036297">
    <property type="term" value="P:interstrand cross-link repair"/>
    <property type="evidence" value="ECO:0007669"/>
    <property type="project" value="TreeGrafter"/>
</dbReference>
<evidence type="ECO:0000313" key="8">
    <source>
        <dbReference type="EMBL" id="KKM03334.1"/>
    </source>
</evidence>
<gene>
    <name evidence="8" type="ORF">LCGC14_1775450</name>
</gene>
<keyword evidence="6" id="KW-0234">DNA repair</keyword>
<evidence type="ECO:0000256" key="6">
    <source>
        <dbReference type="ARBA" id="ARBA00023204"/>
    </source>
</evidence>
<dbReference type="EMBL" id="LAZR01016707">
    <property type="protein sequence ID" value="KKM03334.1"/>
    <property type="molecule type" value="Genomic_DNA"/>
</dbReference>
<dbReference type="GO" id="GO:0043138">
    <property type="term" value="F:3'-5' DNA helicase activity"/>
    <property type="evidence" value="ECO:0007669"/>
    <property type="project" value="TreeGrafter"/>
</dbReference>
<name>A0A0F9GX60_9ZZZZ</name>
<dbReference type="AlphaFoldDB" id="A0A0F9GX60"/>
<dbReference type="InterPro" id="IPR006166">
    <property type="entry name" value="ERCC4_domain"/>
</dbReference>
<dbReference type="GO" id="GO:0004518">
    <property type="term" value="F:nuclease activity"/>
    <property type="evidence" value="ECO:0007669"/>
    <property type="project" value="InterPro"/>
</dbReference>
<dbReference type="Gene3D" id="3.40.50.300">
    <property type="entry name" value="P-loop containing nucleotide triphosphate hydrolases"/>
    <property type="match status" value="1"/>
</dbReference>
<dbReference type="SUPFAM" id="SSF47781">
    <property type="entry name" value="RuvA domain 2-like"/>
    <property type="match status" value="1"/>
</dbReference>
<accession>A0A0F9GX60</accession>
<dbReference type="Gene3D" id="3.40.50.10130">
    <property type="match status" value="1"/>
</dbReference>
<keyword evidence="4" id="KW-0347">Helicase</keyword>
<dbReference type="GO" id="GO:0009378">
    <property type="term" value="F:four-way junction helicase activity"/>
    <property type="evidence" value="ECO:0007669"/>
    <property type="project" value="TreeGrafter"/>
</dbReference>
<protein>
    <recommendedName>
        <fullName evidence="7">Helicase C-terminal domain-containing protein</fullName>
    </recommendedName>
</protein>
<dbReference type="GO" id="GO:0005524">
    <property type="term" value="F:ATP binding"/>
    <property type="evidence" value="ECO:0007669"/>
    <property type="project" value="UniProtKB-KW"/>
</dbReference>
<dbReference type="InterPro" id="IPR010994">
    <property type="entry name" value="RuvA_2-like"/>
</dbReference>
<dbReference type="InterPro" id="IPR041663">
    <property type="entry name" value="DisA/LigA_HHH"/>
</dbReference>
<keyword evidence="1" id="KW-0547">Nucleotide-binding</keyword>
<dbReference type="GO" id="GO:0000400">
    <property type="term" value="F:four-way junction DNA binding"/>
    <property type="evidence" value="ECO:0007669"/>
    <property type="project" value="TreeGrafter"/>
</dbReference>
<feature type="domain" description="Helicase C-terminal" evidence="7">
    <location>
        <begin position="47"/>
        <end position="202"/>
    </location>
</feature>
<dbReference type="InterPro" id="IPR027417">
    <property type="entry name" value="P-loop_NTPase"/>
</dbReference>
<dbReference type="PANTHER" id="PTHR14025">
    <property type="entry name" value="FANCONI ANEMIA GROUP M FANCM FAMILY MEMBER"/>
    <property type="match status" value="1"/>
</dbReference>
<dbReference type="SMART" id="SM00490">
    <property type="entry name" value="HELICc"/>
    <property type="match status" value="1"/>
</dbReference>
<evidence type="ECO:0000256" key="3">
    <source>
        <dbReference type="ARBA" id="ARBA00022801"/>
    </source>
</evidence>
<dbReference type="Pfam" id="PF12826">
    <property type="entry name" value="HHH_2"/>
    <property type="match status" value="1"/>
</dbReference>
<dbReference type="Pfam" id="PF00271">
    <property type="entry name" value="Helicase_C"/>
    <property type="match status" value="1"/>
</dbReference>
<dbReference type="PANTHER" id="PTHR14025:SF20">
    <property type="entry name" value="FANCONI ANEMIA GROUP M PROTEIN"/>
    <property type="match status" value="1"/>
</dbReference>
<evidence type="ECO:0000256" key="1">
    <source>
        <dbReference type="ARBA" id="ARBA00022741"/>
    </source>
</evidence>
<organism evidence="8">
    <name type="scientific">marine sediment metagenome</name>
    <dbReference type="NCBI Taxonomy" id="412755"/>
    <lineage>
        <taxon>unclassified sequences</taxon>
        <taxon>metagenomes</taxon>
        <taxon>ecological metagenomes</taxon>
    </lineage>
</organism>
<dbReference type="SUPFAM" id="SSF52980">
    <property type="entry name" value="Restriction endonuclease-like"/>
    <property type="match status" value="1"/>
</dbReference>
<evidence type="ECO:0000259" key="7">
    <source>
        <dbReference type="PROSITE" id="PS51194"/>
    </source>
</evidence>
<dbReference type="InterPro" id="IPR011335">
    <property type="entry name" value="Restrct_endonuc-II-like"/>
</dbReference>
<dbReference type="GO" id="GO:0016787">
    <property type="term" value="F:hydrolase activity"/>
    <property type="evidence" value="ECO:0007669"/>
    <property type="project" value="UniProtKB-KW"/>
</dbReference>
<proteinExistence type="predicted"/>
<dbReference type="CDD" id="cd20075">
    <property type="entry name" value="XPF_nuclease_XPF_arch"/>
    <property type="match status" value="1"/>
</dbReference>
<keyword evidence="3" id="KW-0378">Hydrolase</keyword>